<dbReference type="GO" id="GO:0016787">
    <property type="term" value="F:hydrolase activity"/>
    <property type="evidence" value="ECO:0007669"/>
    <property type="project" value="UniProtKB-KW"/>
</dbReference>
<proteinExistence type="inferred from homology"/>
<keyword evidence="7" id="KW-1185">Reference proteome</keyword>
<dbReference type="InterPro" id="IPR002477">
    <property type="entry name" value="Peptidoglycan-bd-like"/>
</dbReference>
<accession>A0A4Q7NGE5</accession>
<evidence type="ECO:0000256" key="3">
    <source>
        <dbReference type="SAM" id="MobiDB-lite"/>
    </source>
</evidence>
<dbReference type="Gene3D" id="1.10.530.10">
    <property type="match status" value="1"/>
</dbReference>
<keyword evidence="2" id="KW-0378">Hydrolase</keyword>
<comment type="caution">
    <text evidence="6">The sequence shown here is derived from an EMBL/GenBank/DDBJ whole genome shotgun (WGS) entry which is preliminary data.</text>
</comment>
<dbReference type="RefSeq" id="WP_269204200.1">
    <property type="nucleotide sequence ID" value="NZ_SGXD01000004.1"/>
</dbReference>
<dbReference type="InterPro" id="IPR036365">
    <property type="entry name" value="PGBD-like_sf"/>
</dbReference>
<dbReference type="Pfam" id="PF06737">
    <property type="entry name" value="Transglycosylas"/>
    <property type="match status" value="1"/>
</dbReference>
<dbReference type="Proteomes" id="UP000293638">
    <property type="component" value="Unassembled WGS sequence"/>
</dbReference>
<dbReference type="Gene3D" id="1.10.101.10">
    <property type="entry name" value="PGBD-like superfamily/PGBD"/>
    <property type="match status" value="1"/>
</dbReference>
<dbReference type="CDD" id="cd13925">
    <property type="entry name" value="RPF"/>
    <property type="match status" value="1"/>
</dbReference>
<protein>
    <submittedName>
        <fullName evidence="6">Putative peptidoglycan binding protein</fullName>
    </submittedName>
</protein>
<gene>
    <name evidence="6" type="ORF">EV189_3398</name>
</gene>
<dbReference type="SUPFAM" id="SSF53955">
    <property type="entry name" value="Lysozyme-like"/>
    <property type="match status" value="1"/>
</dbReference>
<dbReference type="AlphaFoldDB" id="A0A4Q7NGE5"/>
<dbReference type="EMBL" id="SGXD01000004">
    <property type="protein sequence ID" value="RZS83000.1"/>
    <property type="molecule type" value="Genomic_DNA"/>
</dbReference>
<evidence type="ECO:0000259" key="4">
    <source>
        <dbReference type="Pfam" id="PF01471"/>
    </source>
</evidence>
<evidence type="ECO:0000313" key="7">
    <source>
        <dbReference type="Proteomes" id="UP000293638"/>
    </source>
</evidence>
<evidence type="ECO:0000313" key="6">
    <source>
        <dbReference type="EMBL" id="RZS83000.1"/>
    </source>
</evidence>
<evidence type="ECO:0000256" key="2">
    <source>
        <dbReference type="ARBA" id="ARBA00022801"/>
    </source>
</evidence>
<dbReference type="InterPro" id="IPR010618">
    <property type="entry name" value="RPF"/>
</dbReference>
<sequence length="221" mass="23245">MRPSRPLRAYTGRHRAPVASPASRLAPPAVAVAAGLGIAGATLAAGGTASAATRSVSSRAASATVHHTPLLSLHSHGSAVRYLQSRLGIAVDGRFGVRTQAAVRAFQRSHGLRATGVADKWTWRTLPKVKHVSRDEVRPSTGAEGLNWAALARCEAGGNPRAVNAAGYYGLYQFDLGTWRGVGGSGLPTDASAEEQTYRAQLLFKRRGASPWPTCGHLLYS</sequence>
<reference evidence="6 7" key="1">
    <citation type="submission" date="2019-02" db="EMBL/GenBank/DDBJ databases">
        <title>Genomic Encyclopedia of Type Strains, Phase IV (KMG-IV): sequencing the most valuable type-strain genomes for metagenomic binning, comparative biology and taxonomic classification.</title>
        <authorList>
            <person name="Goeker M."/>
        </authorList>
    </citation>
    <scope>NUCLEOTIDE SEQUENCE [LARGE SCALE GENOMIC DNA]</scope>
    <source>
        <strain evidence="6 7">DSM 45622</strain>
    </source>
</reference>
<comment type="similarity">
    <text evidence="1">Belongs to the transglycosylase family. Rpf subfamily.</text>
</comment>
<feature type="domain" description="Peptidoglycan binding-like" evidence="4">
    <location>
        <begin position="88"/>
        <end position="126"/>
    </location>
</feature>
<feature type="domain" description="Resuscitation-promoting factor core lysozyme-like" evidence="5">
    <location>
        <begin position="143"/>
        <end position="215"/>
    </location>
</feature>
<dbReference type="InterPro" id="IPR036366">
    <property type="entry name" value="PGBDSf"/>
</dbReference>
<feature type="region of interest" description="Disordered" evidence="3">
    <location>
        <begin position="1"/>
        <end position="21"/>
    </location>
</feature>
<dbReference type="InterPro" id="IPR023346">
    <property type="entry name" value="Lysozyme-like_dom_sf"/>
</dbReference>
<name>A0A4Q7NGE5_9ACTN</name>
<dbReference type="SUPFAM" id="SSF47090">
    <property type="entry name" value="PGBD-like"/>
    <property type="match status" value="1"/>
</dbReference>
<dbReference type="Pfam" id="PF01471">
    <property type="entry name" value="PG_binding_1"/>
    <property type="match status" value="1"/>
</dbReference>
<evidence type="ECO:0000259" key="5">
    <source>
        <dbReference type="Pfam" id="PF06737"/>
    </source>
</evidence>
<organism evidence="6 7">
    <name type="scientific">Motilibacter rhizosphaerae</name>
    <dbReference type="NCBI Taxonomy" id="598652"/>
    <lineage>
        <taxon>Bacteria</taxon>
        <taxon>Bacillati</taxon>
        <taxon>Actinomycetota</taxon>
        <taxon>Actinomycetes</taxon>
        <taxon>Motilibacterales</taxon>
        <taxon>Motilibacteraceae</taxon>
        <taxon>Motilibacter</taxon>
    </lineage>
</organism>
<evidence type="ECO:0000256" key="1">
    <source>
        <dbReference type="ARBA" id="ARBA00010830"/>
    </source>
</evidence>